<sequence>MIRQLVVRGASEALCRCQASLSTFHALSARTRGNDDIWERAYQQTVPRTMEEMTNLLKQEVVSPPNSHLLKVAIVGMPNCGKSTLINKLMGWKVCSSSQKVHTTQVNARAVYNVGSTQMVFLDTPGLVSPQEVARHKLQRNLLTEPELSLHEADLLAVVHDVSCHFTHSSLHSRLIRLLALHPTIPAVLVLNKVDLLKSKGNLLHITRILTEGVIGGRRFFHKTERSGEVKKEVLIRRALLQEKFSASQDQPSSQPHLHDNDSVNRTCESENGGNIVQTPEVGEGRDNLLNTAYDISHIKESDILAGRVHLTEHQIQTFVKNRRSWPLFDDVFMISGQDGTGVDDLRDFLLSCAQPQPWIFSPKVVTDQNPEEIALMTVREKFLEQFKEEIPYTLKFSIEYWELTETELLSIIVKVQCVKKGLVRVLLGNRGSIIASMAQKAEQDLRNIFRSEVKLRLNVVYDRFLKRKMANR</sequence>
<dbReference type="GO" id="GO:0005525">
    <property type="term" value="F:GTP binding"/>
    <property type="evidence" value="ECO:0007669"/>
    <property type="project" value="UniProtKB-KW"/>
</dbReference>
<dbReference type="InterPro" id="IPR005225">
    <property type="entry name" value="Small_GTP-bd"/>
</dbReference>
<protein>
    <recommendedName>
        <fullName evidence="2">GTPase Era, mitochondrial</fullName>
    </recommendedName>
    <alternativeName>
        <fullName evidence="5">ERA-like protein 1</fullName>
    </alternativeName>
</protein>
<evidence type="ECO:0000256" key="4">
    <source>
        <dbReference type="ARBA" id="ARBA00023134"/>
    </source>
</evidence>
<dbReference type="PRINTS" id="PR00326">
    <property type="entry name" value="GTP1OBG"/>
</dbReference>
<dbReference type="Gene3D" id="3.40.50.300">
    <property type="entry name" value="P-loop containing nucleotide triphosphate hydrolases"/>
    <property type="match status" value="1"/>
</dbReference>
<dbReference type="GO" id="GO:0005759">
    <property type="term" value="C:mitochondrial matrix"/>
    <property type="evidence" value="ECO:0007669"/>
    <property type="project" value="TreeGrafter"/>
</dbReference>
<dbReference type="InterPro" id="IPR015946">
    <property type="entry name" value="KH_dom-like_a/b"/>
</dbReference>
<feature type="domain" description="G" evidence="7">
    <location>
        <begin position="71"/>
        <end position="193"/>
    </location>
</feature>
<dbReference type="Gene3D" id="3.30.300.20">
    <property type="match status" value="1"/>
</dbReference>
<keyword evidence="4" id="KW-0342">GTP-binding</keyword>
<dbReference type="FunFam" id="3.40.50.300:FF:002220">
    <property type="entry name" value="GTPase Era, mitochondrial"/>
    <property type="match status" value="1"/>
</dbReference>
<reference evidence="8" key="1">
    <citation type="submission" date="2015-09" db="EMBL/GenBank/DDBJ databases">
        <title>Scylla olivacea transcriptome.</title>
        <authorList>
            <person name="Ikhwanuddin M."/>
        </authorList>
    </citation>
    <scope>NUCLEOTIDE SEQUENCE</scope>
</reference>
<dbReference type="PANTHER" id="PTHR42698">
    <property type="entry name" value="GTPASE ERA"/>
    <property type="match status" value="1"/>
</dbReference>
<dbReference type="SUPFAM" id="SSF54814">
    <property type="entry name" value="Prokaryotic type KH domain (KH-domain type II)"/>
    <property type="match status" value="1"/>
</dbReference>
<dbReference type="CDD" id="cd04163">
    <property type="entry name" value="Era"/>
    <property type="match status" value="1"/>
</dbReference>
<evidence type="ECO:0000313" key="8">
    <source>
        <dbReference type="EMBL" id="JAI63000.1"/>
    </source>
</evidence>
<proteinExistence type="inferred from homology"/>
<dbReference type="GO" id="GO:0043024">
    <property type="term" value="F:ribosomal small subunit binding"/>
    <property type="evidence" value="ECO:0007669"/>
    <property type="project" value="TreeGrafter"/>
</dbReference>
<feature type="compositionally biased region" description="Polar residues" evidence="6">
    <location>
        <begin position="246"/>
        <end position="256"/>
    </location>
</feature>
<dbReference type="InterPro" id="IPR030388">
    <property type="entry name" value="G_ERA_dom"/>
</dbReference>
<dbReference type="CDD" id="cd22534">
    <property type="entry name" value="KH-II_Era"/>
    <property type="match status" value="1"/>
</dbReference>
<dbReference type="SUPFAM" id="SSF52540">
    <property type="entry name" value="P-loop containing nucleoside triphosphate hydrolases"/>
    <property type="match status" value="1"/>
</dbReference>
<dbReference type="InterPro" id="IPR027417">
    <property type="entry name" value="P-loop_NTPase"/>
</dbReference>
<dbReference type="GO" id="GO:0019843">
    <property type="term" value="F:rRNA binding"/>
    <property type="evidence" value="ECO:0007669"/>
    <property type="project" value="TreeGrafter"/>
</dbReference>
<feature type="compositionally biased region" description="Polar residues" evidence="6">
    <location>
        <begin position="264"/>
        <end position="278"/>
    </location>
</feature>
<dbReference type="GO" id="GO:0000028">
    <property type="term" value="P:ribosomal small subunit assembly"/>
    <property type="evidence" value="ECO:0007669"/>
    <property type="project" value="TreeGrafter"/>
</dbReference>
<dbReference type="Pfam" id="PF01926">
    <property type="entry name" value="MMR_HSR1"/>
    <property type="match status" value="1"/>
</dbReference>
<organism evidence="8">
    <name type="scientific">Scylla olivacea</name>
    <name type="common">Orange mud crab</name>
    <name type="synonym">Cancer olivacea</name>
    <dbReference type="NCBI Taxonomy" id="85551"/>
    <lineage>
        <taxon>Eukaryota</taxon>
        <taxon>Metazoa</taxon>
        <taxon>Ecdysozoa</taxon>
        <taxon>Arthropoda</taxon>
        <taxon>Crustacea</taxon>
        <taxon>Multicrustacea</taxon>
        <taxon>Malacostraca</taxon>
        <taxon>Eumalacostraca</taxon>
        <taxon>Eucarida</taxon>
        <taxon>Decapoda</taxon>
        <taxon>Pleocyemata</taxon>
        <taxon>Brachyura</taxon>
        <taxon>Eubrachyura</taxon>
        <taxon>Portunoidea</taxon>
        <taxon>Portunidae</taxon>
        <taxon>Portuninae</taxon>
        <taxon>Scylla</taxon>
    </lineage>
</organism>
<evidence type="ECO:0000256" key="5">
    <source>
        <dbReference type="ARBA" id="ARBA00030975"/>
    </source>
</evidence>
<dbReference type="AlphaFoldDB" id="A0A0N7ZBZ2"/>
<dbReference type="InterPro" id="IPR005662">
    <property type="entry name" value="GTPase_Era-like"/>
</dbReference>
<evidence type="ECO:0000256" key="3">
    <source>
        <dbReference type="ARBA" id="ARBA00022741"/>
    </source>
</evidence>
<dbReference type="EMBL" id="GDRN01075754">
    <property type="protein sequence ID" value="JAI63000.1"/>
    <property type="molecule type" value="Transcribed_RNA"/>
</dbReference>
<keyword evidence="3" id="KW-0547">Nucleotide-binding</keyword>
<name>A0A0N7ZBZ2_SCYOL</name>
<dbReference type="NCBIfam" id="TIGR00231">
    <property type="entry name" value="small_GTP"/>
    <property type="match status" value="1"/>
</dbReference>
<evidence type="ECO:0000256" key="6">
    <source>
        <dbReference type="SAM" id="MobiDB-lite"/>
    </source>
</evidence>
<evidence type="ECO:0000256" key="2">
    <source>
        <dbReference type="ARBA" id="ARBA00019149"/>
    </source>
</evidence>
<comment type="similarity">
    <text evidence="1">Belongs to the TRAFAC class TrmE-Era-EngA-EngB-Septin-like GTPase superfamily. Era GTPase family.</text>
</comment>
<dbReference type="PANTHER" id="PTHR42698:SF1">
    <property type="entry name" value="GTPASE ERA, MITOCHONDRIAL"/>
    <property type="match status" value="1"/>
</dbReference>
<dbReference type="InterPro" id="IPR009019">
    <property type="entry name" value="KH_sf_prok-type"/>
</dbReference>
<evidence type="ECO:0000259" key="7">
    <source>
        <dbReference type="Pfam" id="PF01926"/>
    </source>
</evidence>
<evidence type="ECO:0000256" key="1">
    <source>
        <dbReference type="ARBA" id="ARBA00007921"/>
    </source>
</evidence>
<dbReference type="InterPro" id="IPR006073">
    <property type="entry name" value="GTP-bd"/>
</dbReference>
<accession>A0A0N7ZBZ2</accession>
<feature type="region of interest" description="Disordered" evidence="6">
    <location>
        <begin position="246"/>
        <end position="282"/>
    </location>
</feature>